<reference evidence="5 6" key="1">
    <citation type="submission" date="2018-05" db="EMBL/GenBank/DDBJ databases">
        <title>Genome sequencing and assembly of the regulated plant pathogen Lachnellula willkommii and related sister species for the development of diagnostic species identification markers.</title>
        <authorList>
            <person name="Giroux E."/>
            <person name="Bilodeau G."/>
        </authorList>
    </citation>
    <scope>NUCLEOTIDE SEQUENCE [LARGE SCALE GENOMIC DNA]</scope>
    <source>
        <strain evidence="5 6">CBS 172.35</strain>
    </source>
</reference>
<keyword evidence="3" id="KW-1133">Transmembrane helix</keyword>
<dbReference type="InterPro" id="IPR036249">
    <property type="entry name" value="Thioredoxin-like_sf"/>
</dbReference>
<feature type="domain" description="Glutaredoxin" evidence="4">
    <location>
        <begin position="174"/>
        <end position="236"/>
    </location>
</feature>
<dbReference type="PRINTS" id="PR00160">
    <property type="entry name" value="GLUTAREDOXIN"/>
</dbReference>
<evidence type="ECO:0000256" key="2">
    <source>
        <dbReference type="SAM" id="MobiDB-lite"/>
    </source>
</evidence>
<dbReference type="PANTHER" id="PTHR45694">
    <property type="entry name" value="GLUTAREDOXIN 2"/>
    <property type="match status" value="1"/>
</dbReference>
<evidence type="ECO:0000259" key="4">
    <source>
        <dbReference type="Pfam" id="PF00462"/>
    </source>
</evidence>
<feature type="region of interest" description="Disordered" evidence="2">
    <location>
        <begin position="127"/>
        <end position="146"/>
    </location>
</feature>
<protein>
    <submittedName>
        <fullName evidence="5">Monothiol glutaredoxin</fullName>
    </submittedName>
</protein>
<dbReference type="Gene3D" id="3.40.30.10">
    <property type="entry name" value="Glutaredoxin"/>
    <property type="match status" value="1"/>
</dbReference>
<dbReference type="GO" id="GO:0000324">
    <property type="term" value="C:fungal-type vacuole"/>
    <property type="evidence" value="ECO:0007669"/>
    <property type="project" value="TreeGrafter"/>
</dbReference>
<feature type="region of interest" description="Disordered" evidence="2">
    <location>
        <begin position="266"/>
        <end position="296"/>
    </location>
</feature>
<dbReference type="InterPro" id="IPR014025">
    <property type="entry name" value="Glutaredoxin_subgr"/>
</dbReference>
<dbReference type="CDD" id="cd03419">
    <property type="entry name" value="GRX_GRXh_1_2_like"/>
    <property type="match status" value="1"/>
</dbReference>
<dbReference type="GO" id="GO:0004362">
    <property type="term" value="F:glutathione-disulfide reductase (NADPH) activity"/>
    <property type="evidence" value="ECO:0007669"/>
    <property type="project" value="UniProtKB-ARBA"/>
</dbReference>
<sequence>MTDNFNAAIYTTPFLKRSTNMPSMRRIKVFGLLVVLFVITVLFYTGSLRQNSPQDSRTAGDFYDRTVNALNNKKPAGGTSDDDQVAAAMAKSLKEAAQVAKDNANAKAPKPDPPSIVLGVGSAAEGAREEKSVAGRKKFTTSGEAQEPIKDNVETKEDHDIEVELNSILKKSPIIIFSKSYCPHSKRAKDILLEKYIINPAPFVVELDKHELGPRLQAKLAELTGRSTVPNVLINAVSIGGGDDVAELDAKHTLISKVKDLGGGKMVDVRERPVGEEADKSELKSEPKAKSPHGLR</sequence>
<name>A0A559M4T9_9HELO</name>
<keyword evidence="3" id="KW-0812">Transmembrane</keyword>
<dbReference type="Proteomes" id="UP000315522">
    <property type="component" value="Unassembled WGS sequence"/>
</dbReference>
<evidence type="ECO:0000256" key="1">
    <source>
        <dbReference type="ARBA" id="ARBA00009630"/>
    </source>
</evidence>
<dbReference type="GO" id="GO:0034599">
    <property type="term" value="P:cellular response to oxidative stress"/>
    <property type="evidence" value="ECO:0007669"/>
    <property type="project" value="TreeGrafter"/>
</dbReference>
<comment type="similarity">
    <text evidence="1">Belongs to the glutaredoxin family. Monothiol subfamily.</text>
</comment>
<proteinExistence type="inferred from homology"/>
<evidence type="ECO:0000313" key="6">
    <source>
        <dbReference type="Proteomes" id="UP000315522"/>
    </source>
</evidence>
<dbReference type="SUPFAM" id="SSF52833">
    <property type="entry name" value="Thioredoxin-like"/>
    <property type="match status" value="1"/>
</dbReference>
<evidence type="ECO:0000256" key="3">
    <source>
        <dbReference type="SAM" id="Phobius"/>
    </source>
</evidence>
<dbReference type="GO" id="GO:0005796">
    <property type="term" value="C:Golgi lumen"/>
    <property type="evidence" value="ECO:0007669"/>
    <property type="project" value="TreeGrafter"/>
</dbReference>
<feature type="compositionally biased region" description="Basic and acidic residues" evidence="2">
    <location>
        <begin position="266"/>
        <end position="289"/>
    </location>
</feature>
<dbReference type="FunFam" id="3.40.30.10:FF:000093">
    <property type="entry name" value="Glutaredoxin 2"/>
    <property type="match status" value="1"/>
</dbReference>
<dbReference type="PROSITE" id="PS51354">
    <property type="entry name" value="GLUTAREDOXIN_2"/>
    <property type="match status" value="1"/>
</dbReference>
<accession>A0A559M4T9</accession>
<organism evidence="5 6">
    <name type="scientific">Lachnellula willkommii</name>
    <dbReference type="NCBI Taxonomy" id="215461"/>
    <lineage>
        <taxon>Eukaryota</taxon>
        <taxon>Fungi</taxon>
        <taxon>Dikarya</taxon>
        <taxon>Ascomycota</taxon>
        <taxon>Pezizomycotina</taxon>
        <taxon>Leotiomycetes</taxon>
        <taxon>Helotiales</taxon>
        <taxon>Lachnaceae</taxon>
        <taxon>Lachnellula</taxon>
    </lineage>
</organism>
<dbReference type="EMBL" id="QGML01002023">
    <property type="protein sequence ID" value="TVY87975.1"/>
    <property type="molecule type" value="Genomic_DNA"/>
</dbReference>
<evidence type="ECO:0000313" key="5">
    <source>
        <dbReference type="EMBL" id="TVY87975.1"/>
    </source>
</evidence>
<dbReference type="InterPro" id="IPR002109">
    <property type="entry name" value="Glutaredoxin"/>
</dbReference>
<dbReference type="AlphaFoldDB" id="A0A559M4T9"/>
<gene>
    <name evidence="5" type="primary">GRX7</name>
    <name evidence="5" type="ORF">LAWI1_G006840</name>
</gene>
<keyword evidence="3" id="KW-0472">Membrane</keyword>
<feature type="transmembrane region" description="Helical" evidence="3">
    <location>
        <begin position="27"/>
        <end position="46"/>
    </location>
</feature>
<dbReference type="GO" id="GO:0005801">
    <property type="term" value="C:cis-Golgi network"/>
    <property type="evidence" value="ECO:0007669"/>
    <property type="project" value="UniProtKB-ARBA"/>
</dbReference>
<keyword evidence="6" id="KW-1185">Reference proteome</keyword>
<dbReference type="PANTHER" id="PTHR45694:SF5">
    <property type="entry name" value="GLUTAREDOXIN 2"/>
    <property type="match status" value="1"/>
</dbReference>
<dbReference type="Pfam" id="PF00462">
    <property type="entry name" value="Glutaredoxin"/>
    <property type="match status" value="1"/>
</dbReference>
<comment type="caution">
    <text evidence="5">The sequence shown here is derived from an EMBL/GenBank/DDBJ whole genome shotgun (WGS) entry which is preliminary data.</text>
</comment>